<evidence type="ECO:0000259" key="13">
    <source>
        <dbReference type="Pfam" id="PF08245"/>
    </source>
</evidence>
<keyword evidence="8" id="KW-0131">Cell cycle</keyword>
<dbReference type="Gene3D" id="3.40.1390.10">
    <property type="entry name" value="MurE/MurF, N-terminal domain"/>
    <property type="match status" value="1"/>
</dbReference>
<dbReference type="NCBIfam" id="TIGR01143">
    <property type="entry name" value="murF"/>
    <property type="match status" value="1"/>
</dbReference>
<name>E6PGT3_9ZZZZ</name>
<dbReference type="Gene3D" id="3.90.190.20">
    <property type="entry name" value="Mur ligase, C-terminal domain"/>
    <property type="match status" value="1"/>
</dbReference>
<dbReference type="InterPro" id="IPR051046">
    <property type="entry name" value="MurCDEF_CellWall_CoF430Synth"/>
</dbReference>
<dbReference type="PANTHER" id="PTHR43024">
    <property type="entry name" value="UDP-N-ACETYLMURAMOYL-TRIPEPTIDE--D-ALANYL-D-ALANINE LIGASE"/>
    <property type="match status" value="1"/>
</dbReference>
<dbReference type="SUPFAM" id="SSF63418">
    <property type="entry name" value="MurE/MurF N-terminal domain"/>
    <property type="match status" value="1"/>
</dbReference>
<gene>
    <name evidence="14" type="ORF">CARN1_2534</name>
    <name evidence="15" type="ORF">CARN4_1548</name>
</gene>
<protein>
    <recommendedName>
        <fullName evidence="10">UDP-MurNAc-pentapeptide synthetase</fullName>
    </recommendedName>
</protein>
<evidence type="ECO:0000256" key="1">
    <source>
        <dbReference type="ARBA" id="ARBA00022490"/>
    </source>
</evidence>
<feature type="domain" description="Mur ligase central" evidence="13">
    <location>
        <begin position="109"/>
        <end position="299"/>
    </location>
</feature>
<dbReference type="Pfam" id="PF02875">
    <property type="entry name" value="Mur_ligase_C"/>
    <property type="match status" value="1"/>
</dbReference>
<keyword evidence="7" id="KW-0573">Peptidoglycan synthesis</keyword>
<evidence type="ECO:0000256" key="5">
    <source>
        <dbReference type="ARBA" id="ARBA00022840"/>
    </source>
</evidence>
<keyword evidence="2 14" id="KW-0436">Ligase</keyword>
<evidence type="ECO:0000259" key="11">
    <source>
        <dbReference type="Pfam" id="PF01225"/>
    </source>
</evidence>
<dbReference type="InterPro" id="IPR013221">
    <property type="entry name" value="Mur_ligase_cen"/>
</dbReference>
<evidence type="ECO:0000256" key="4">
    <source>
        <dbReference type="ARBA" id="ARBA00022741"/>
    </source>
</evidence>
<dbReference type="SUPFAM" id="SSF53623">
    <property type="entry name" value="MurD-like peptide ligases, catalytic domain"/>
    <property type="match status" value="1"/>
</dbReference>
<dbReference type="GO" id="GO:0071555">
    <property type="term" value="P:cell wall organization"/>
    <property type="evidence" value="ECO:0007669"/>
    <property type="project" value="UniProtKB-KW"/>
</dbReference>
<dbReference type="InterPro" id="IPR005863">
    <property type="entry name" value="UDP-N-AcMur_synth"/>
</dbReference>
<dbReference type="EMBL" id="CABO01000060">
    <property type="protein sequence ID" value="CBI03383.1"/>
    <property type="molecule type" value="Genomic_DNA"/>
</dbReference>
<dbReference type="GO" id="GO:0008360">
    <property type="term" value="P:regulation of cell shape"/>
    <property type="evidence" value="ECO:0007669"/>
    <property type="project" value="UniProtKB-KW"/>
</dbReference>
<dbReference type="SUPFAM" id="SSF53244">
    <property type="entry name" value="MurD-like peptide ligases, peptide-binding domain"/>
    <property type="match status" value="1"/>
</dbReference>
<keyword evidence="1" id="KW-0963">Cytoplasm</keyword>
<evidence type="ECO:0000313" key="15">
    <source>
        <dbReference type="EMBL" id="CBI03383.1"/>
    </source>
</evidence>
<dbReference type="AlphaFoldDB" id="E6PGT3"/>
<feature type="domain" description="Mur ligase C-terminal" evidence="12">
    <location>
        <begin position="321"/>
        <end position="447"/>
    </location>
</feature>
<dbReference type="InterPro" id="IPR035911">
    <property type="entry name" value="MurE/MurF_N"/>
</dbReference>
<keyword evidence="4" id="KW-0547">Nucleotide-binding</keyword>
<sequence length="464" mass="51343">MRRFTIEEIVRATAAHRVHHNATLAPMRVVTDTRSLEHGDAFLALRGERFDGHEFVADAFAKGAALAIVDRAVVSMADRPVVEVADTLLAYMALASAARARFDGHVIAITGSSGKTTTKHLLSQLLRARYGNRLHVTSANENNEIGVSKLLLESHDDHDVIVVEMGARKYRDIHALVEIAQPHFGLLTNVGEAHLEIVGSRERLAETKWGLFSTGAAPLLNARDRVSQQRAATLGQLPHWYDAMDEDRDDIVRAPFTALIRDEIVVHRELNGRPRRARTELFLPGHHNRVNAAGAAAAAIELGFRLDELAELMPTLTLPEGRYQRHEIPDFITIVYDAYNANASSMRAAIDAFGNENGARHIAVLSSMAELGDESERLHELVGEHLQPAKIDEVLVGGEYAEALERGALRAGFPRDRVWHFTDNHAAALWLLERTKSGDVVLLKGSRRYHMEEILDEVLTACGI</sequence>
<dbReference type="HAMAP" id="MF_02019">
    <property type="entry name" value="MurF"/>
    <property type="match status" value="1"/>
</dbReference>
<dbReference type="InterPro" id="IPR004101">
    <property type="entry name" value="Mur_ligase_C"/>
</dbReference>
<dbReference type="Gene3D" id="3.40.1190.10">
    <property type="entry name" value="Mur-like, catalytic domain"/>
    <property type="match status" value="1"/>
</dbReference>
<feature type="domain" description="Mur ligase N-terminal catalytic" evidence="11">
    <location>
        <begin position="30"/>
        <end position="85"/>
    </location>
</feature>
<reference evidence="14" key="1">
    <citation type="submission" date="2009-10" db="EMBL/GenBank/DDBJ databases">
        <title>Diversity of trophic interactions inside an arsenic-rich microbial ecosystem.</title>
        <authorList>
            <person name="Bertin P.N."/>
            <person name="Heinrich-Salmeron A."/>
            <person name="Pelletier E."/>
            <person name="Goulhen-Chollet F."/>
            <person name="Arsene-Ploetze F."/>
            <person name="Gallien S."/>
            <person name="Calteau A."/>
            <person name="Vallenet D."/>
            <person name="Casiot C."/>
            <person name="Chane-Woon-Ming B."/>
            <person name="Giloteaux L."/>
            <person name="Barakat M."/>
            <person name="Bonnefoy V."/>
            <person name="Bruneel O."/>
            <person name="Chandler M."/>
            <person name="Cleiss J."/>
            <person name="Duran R."/>
            <person name="Elbaz-Poulichet F."/>
            <person name="Fonknechten N."/>
            <person name="Lauga B."/>
            <person name="Mornico D."/>
            <person name="Ortet P."/>
            <person name="Schaeffer C."/>
            <person name="Siguier P."/>
            <person name="Alexander Thil Smith A."/>
            <person name="Van Dorsselaer A."/>
            <person name="Weissenbach J."/>
            <person name="Medigue C."/>
            <person name="Le Paslier D."/>
        </authorList>
    </citation>
    <scope>NUCLEOTIDE SEQUENCE</scope>
</reference>
<evidence type="ECO:0000256" key="8">
    <source>
        <dbReference type="ARBA" id="ARBA00023306"/>
    </source>
</evidence>
<keyword evidence="5" id="KW-0067">ATP-binding</keyword>
<keyword evidence="6" id="KW-0133">Cell shape</keyword>
<dbReference type="InterPro" id="IPR000713">
    <property type="entry name" value="Mur_ligase_N"/>
</dbReference>
<evidence type="ECO:0000256" key="2">
    <source>
        <dbReference type="ARBA" id="ARBA00022598"/>
    </source>
</evidence>
<accession>E6PGT3</accession>
<dbReference type="InterPro" id="IPR036615">
    <property type="entry name" value="Mur_ligase_C_dom_sf"/>
</dbReference>
<evidence type="ECO:0000313" key="14">
    <source>
        <dbReference type="EMBL" id="CBH75671.1"/>
    </source>
</evidence>
<organism evidence="14">
    <name type="scientific">mine drainage metagenome</name>
    <dbReference type="NCBI Taxonomy" id="410659"/>
    <lineage>
        <taxon>unclassified sequences</taxon>
        <taxon>metagenomes</taxon>
        <taxon>ecological metagenomes</taxon>
    </lineage>
</organism>
<dbReference type="InterPro" id="IPR036565">
    <property type="entry name" value="Mur-like_cat_sf"/>
</dbReference>
<evidence type="ECO:0000256" key="9">
    <source>
        <dbReference type="ARBA" id="ARBA00023316"/>
    </source>
</evidence>
<evidence type="ECO:0000256" key="7">
    <source>
        <dbReference type="ARBA" id="ARBA00022984"/>
    </source>
</evidence>
<dbReference type="PANTHER" id="PTHR43024:SF1">
    <property type="entry name" value="UDP-N-ACETYLMURAMOYL-TRIPEPTIDE--D-ALANYL-D-ALANINE LIGASE"/>
    <property type="match status" value="1"/>
</dbReference>
<evidence type="ECO:0000256" key="3">
    <source>
        <dbReference type="ARBA" id="ARBA00022618"/>
    </source>
</evidence>
<dbReference type="GO" id="GO:0047480">
    <property type="term" value="F:UDP-N-acetylmuramoyl-tripeptide-D-alanyl-D-alanine ligase activity"/>
    <property type="evidence" value="ECO:0007669"/>
    <property type="project" value="InterPro"/>
</dbReference>
<dbReference type="Pfam" id="PF01225">
    <property type="entry name" value="Mur_ligase"/>
    <property type="match status" value="1"/>
</dbReference>
<keyword evidence="3" id="KW-0132">Cell division</keyword>
<dbReference type="EMBL" id="CABL01000014">
    <property type="protein sequence ID" value="CBH75671.1"/>
    <property type="molecule type" value="Genomic_DNA"/>
</dbReference>
<dbReference type="GO" id="GO:0051301">
    <property type="term" value="P:cell division"/>
    <property type="evidence" value="ECO:0007669"/>
    <property type="project" value="UniProtKB-KW"/>
</dbReference>
<evidence type="ECO:0000259" key="12">
    <source>
        <dbReference type="Pfam" id="PF02875"/>
    </source>
</evidence>
<dbReference type="GO" id="GO:0005524">
    <property type="term" value="F:ATP binding"/>
    <property type="evidence" value="ECO:0007669"/>
    <property type="project" value="UniProtKB-KW"/>
</dbReference>
<comment type="caution">
    <text evidence="14">The sequence shown here is derived from an EMBL/GenBank/DDBJ whole genome shotgun (WGS) entry which is preliminary data.</text>
</comment>
<dbReference type="GO" id="GO:0009252">
    <property type="term" value="P:peptidoglycan biosynthetic process"/>
    <property type="evidence" value="ECO:0007669"/>
    <property type="project" value="UniProtKB-KW"/>
</dbReference>
<evidence type="ECO:0000256" key="10">
    <source>
        <dbReference type="ARBA" id="ARBA00031461"/>
    </source>
</evidence>
<proteinExistence type="inferred from homology"/>
<keyword evidence="9" id="KW-0961">Cell wall biogenesis/degradation</keyword>
<dbReference type="Pfam" id="PF08245">
    <property type="entry name" value="Mur_ligase_M"/>
    <property type="match status" value="1"/>
</dbReference>
<evidence type="ECO:0000256" key="6">
    <source>
        <dbReference type="ARBA" id="ARBA00022960"/>
    </source>
</evidence>